<dbReference type="RefSeq" id="WP_243515755.1">
    <property type="nucleotide sequence ID" value="NZ_CP094534.1"/>
</dbReference>
<dbReference type="EMBL" id="CP094534">
    <property type="protein sequence ID" value="UOE34578.1"/>
    <property type="molecule type" value="Genomic_DNA"/>
</dbReference>
<keyword evidence="1" id="KW-1133">Transmembrane helix</keyword>
<gene>
    <name evidence="2" type="ORF">MTP16_02735</name>
</gene>
<feature type="transmembrane region" description="Helical" evidence="1">
    <location>
        <begin position="60"/>
        <end position="78"/>
    </location>
</feature>
<evidence type="ECO:0000313" key="3">
    <source>
        <dbReference type="Proteomes" id="UP000831390"/>
    </source>
</evidence>
<protein>
    <submittedName>
        <fullName evidence="2">Uncharacterized protein</fullName>
    </submittedName>
</protein>
<organism evidence="2 3">
    <name type="scientific">Hymenobacter monticola</name>
    <dbReference type="NCBI Taxonomy" id="1705399"/>
    <lineage>
        <taxon>Bacteria</taxon>
        <taxon>Pseudomonadati</taxon>
        <taxon>Bacteroidota</taxon>
        <taxon>Cytophagia</taxon>
        <taxon>Cytophagales</taxon>
        <taxon>Hymenobacteraceae</taxon>
        <taxon>Hymenobacter</taxon>
    </lineage>
</organism>
<evidence type="ECO:0000256" key="1">
    <source>
        <dbReference type="SAM" id="Phobius"/>
    </source>
</evidence>
<feature type="transmembrane region" description="Helical" evidence="1">
    <location>
        <begin position="31"/>
        <end position="54"/>
    </location>
</feature>
<sequence>MAKALATPKVGQLKKQPRRVLLQRPHATAEAGLGTTVLGVLGLIMLPIAALGLILSGGALGWIIVGGLAALAVLVAYIDPFGR</sequence>
<keyword evidence="3" id="KW-1185">Reference proteome</keyword>
<dbReference type="Proteomes" id="UP000831390">
    <property type="component" value="Chromosome"/>
</dbReference>
<proteinExistence type="predicted"/>
<keyword evidence="1" id="KW-0812">Transmembrane</keyword>
<accession>A0ABY4B615</accession>
<evidence type="ECO:0000313" key="2">
    <source>
        <dbReference type="EMBL" id="UOE34578.1"/>
    </source>
</evidence>
<name>A0ABY4B615_9BACT</name>
<keyword evidence="1" id="KW-0472">Membrane</keyword>
<reference evidence="2 3" key="1">
    <citation type="submission" date="2022-03" db="EMBL/GenBank/DDBJ databases">
        <title>Hymenobactersp. isolated from the air.</title>
        <authorList>
            <person name="Won M."/>
            <person name="Kwon S.-W."/>
        </authorList>
    </citation>
    <scope>NUCLEOTIDE SEQUENCE [LARGE SCALE GENOMIC DNA]</scope>
    <source>
        <strain evidence="2 3">KACC 22596</strain>
    </source>
</reference>